<proteinExistence type="predicted"/>
<gene>
    <name evidence="1" type="ORF">JAO78_011905</name>
</gene>
<dbReference type="Proteomes" id="UP000633814">
    <property type="component" value="Unassembled WGS sequence"/>
</dbReference>
<evidence type="ECO:0000313" key="2">
    <source>
        <dbReference type="Proteomes" id="UP000633814"/>
    </source>
</evidence>
<organism evidence="1 2">
    <name type="scientific">Alishewanella maricola</name>
    <dbReference type="NCBI Taxonomy" id="2795740"/>
    <lineage>
        <taxon>Bacteria</taxon>
        <taxon>Pseudomonadati</taxon>
        <taxon>Pseudomonadota</taxon>
        <taxon>Gammaproteobacteria</taxon>
        <taxon>Alteromonadales</taxon>
        <taxon>Alteromonadaceae</taxon>
        <taxon>Alishewanella</taxon>
    </lineage>
</organism>
<keyword evidence="2" id="KW-1185">Reference proteome</keyword>
<accession>A0ABS8C5A7</accession>
<dbReference type="Pfam" id="PF11993">
    <property type="entry name" value="VC2046"/>
    <property type="match status" value="1"/>
</dbReference>
<dbReference type="RefSeq" id="WP_226751582.1">
    <property type="nucleotide sequence ID" value="NZ_JAEINI020000007.1"/>
</dbReference>
<protein>
    <submittedName>
        <fullName evidence="1">Uncharacterized protein</fullName>
    </submittedName>
</protein>
<sequence>MQAIINEWQLGTTLNQALQQQHRADFALWLAVLSPAVQEMAAFYTPLPKSVEVNATLYQQLSVRQRRSFAWQETDAAVLAQLNRSAQTSLRQLKLQSALTPEPWVRKDDAKKLDGRLMSNLDQHAIRRLSGKEPPIQEGDETVLYEMLQELNANPLPL</sequence>
<reference evidence="1 2" key="1">
    <citation type="submission" date="2021-10" db="EMBL/GenBank/DDBJ databases">
        <title>Alishewanella koreense sp. nov. isolated from seawater of southwestern coast in South Korea and the proposal for the reclassification of Rheinheimera perlucida and Rheinheimera tuosuensis as Arsukibacterium perlucida and Arsukibacterium tuosuensis.</title>
        <authorList>
            <person name="Kim K.H."/>
            <person name="Ruan W."/>
            <person name="Kim K.R."/>
            <person name="Baek J.H."/>
            <person name="Jeon C.O."/>
        </authorList>
    </citation>
    <scope>NUCLEOTIDE SEQUENCE [LARGE SCALE GENOMIC DNA]</scope>
    <source>
        <strain evidence="1 2">16-MA</strain>
    </source>
</reference>
<evidence type="ECO:0000313" key="1">
    <source>
        <dbReference type="EMBL" id="MCB5227515.1"/>
    </source>
</evidence>
<dbReference type="EMBL" id="JAEINI020000007">
    <property type="protein sequence ID" value="MCB5227515.1"/>
    <property type="molecule type" value="Genomic_DNA"/>
</dbReference>
<dbReference type="InterPro" id="IPR021879">
    <property type="entry name" value="VC2046_fam"/>
</dbReference>
<name>A0ABS8C5A7_9ALTE</name>
<comment type="caution">
    <text evidence="1">The sequence shown here is derived from an EMBL/GenBank/DDBJ whole genome shotgun (WGS) entry which is preliminary data.</text>
</comment>